<dbReference type="EMBL" id="MU854491">
    <property type="protein sequence ID" value="KAK4034170.1"/>
    <property type="molecule type" value="Genomic_DNA"/>
</dbReference>
<gene>
    <name evidence="2" type="ORF">C8A01DRAFT_18973</name>
</gene>
<accession>A0AAN6SP05</accession>
<name>A0AAN6SP05_9PEZI</name>
<reference evidence="3" key="1">
    <citation type="journal article" date="2023" name="Mol. Phylogenet. Evol.">
        <title>Genome-scale phylogeny and comparative genomics of the fungal order Sordariales.</title>
        <authorList>
            <person name="Hensen N."/>
            <person name="Bonometti L."/>
            <person name="Westerberg I."/>
            <person name="Brannstrom I.O."/>
            <person name="Guillou S."/>
            <person name="Cros-Aarteil S."/>
            <person name="Calhoun S."/>
            <person name="Haridas S."/>
            <person name="Kuo A."/>
            <person name="Mondo S."/>
            <person name="Pangilinan J."/>
            <person name="Riley R."/>
            <person name="LaButti K."/>
            <person name="Andreopoulos B."/>
            <person name="Lipzen A."/>
            <person name="Chen C."/>
            <person name="Yan M."/>
            <person name="Daum C."/>
            <person name="Ng V."/>
            <person name="Clum A."/>
            <person name="Steindorff A."/>
            <person name="Ohm R.A."/>
            <person name="Martin F."/>
            <person name="Silar P."/>
            <person name="Natvig D.O."/>
            <person name="Lalanne C."/>
            <person name="Gautier V."/>
            <person name="Ament-Velasquez S.L."/>
            <person name="Kruys A."/>
            <person name="Hutchinson M.I."/>
            <person name="Powell A.J."/>
            <person name="Barry K."/>
            <person name="Miller A.N."/>
            <person name="Grigoriev I.V."/>
            <person name="Debuchy R."/>
            <person name="Gladieux P."/>
            <person name="Hiltunen Thoren M."/>
            <person name="Johannesson H."/>
        </authorList>
    </citation>
    <scope>NUCLEOTIDE SEQUENCE [LARGE SCALE GENOMIC DNA]</scope>
    <source>
        <strain evidence="3">CBS 284.82</strain>
    </source>
</reference>
<proteinExistence type="predicted"/>
<organism evidence="2 3">
    <name type="scientific">Parachaetomium inaequale</name>
    <dbReference type="NCBI Taxonomy" id="2588326"/>
    <lineage>
        <taxon>Eukaryota</taxon>
        <taxon>Fungi</taxon>
        <taxon>Dikarya</taxon>
        <taxon>Ascomycota</taxon>
        <taxon>Pezizomycotina</taxon>
        <taxon>Sordariomycetes</taxon>
        <taxon>Sordariomycetidae</taxon>
        <taxon>Sordariales</taxon>
        <taxon>Chaetomiaceae</taxon>
        <taxon>Parachaetomium</taxon>
    </lineage>
</organism>
<sequence length="386" mass="39836">MEYPLRRFGRWLGQKPWGTKRAGLEIGKADALQSDKSIQQISRPATPAPTDNPTLSLSGRILPRPSPLSHYEPSAIIASAVFTAGVAGGPNLARRVANTMAHINYSVAAVPADEAKVAATAIFSAAAEYAAIVNAEPGRPFATIYEHARNALPAASIPAVSEGFAEALGNIDYVTSAVKPWERPQVATSMIMAIAIVADAAASEAGDFRGIPVGIYARCASEAADRVRDNIAAMDPRVHQHPTPGKREPLRASTSPGRCEAVLQAVQLQAALYAVRGYSEQVGRTQAATALAALAASTDSSGPACTCNGGSGGCQAVVCVRQLQAGLRALLSYSTRVGDGETVHALAAVADAAGLPSPSERPVAEDYFAAVADTHVSGSSSPPGYG</sequence>
<feature type="region of interest" description="Disordered" evidence="1">
    <location>
        <begin position="35"/>
        <end position="56"/>
    </location>
</feature>
<evidence type="ECO:0000256" key="1">
    <source>
        <dbReference type="SAM" id="MobiDB-lite"/>
    </source>
</evidence>
<protein>
    <submittedName>
        <fullName evidence="2">Uncharacterized protein</fullName>
    </submittedName>
</protein>
<comment type="caution">
    <text evidence="2">The sequence shown here is derived from an EMBL/GenBank/DDBJ whole genome shotgun (WGS) entry which is preliminary data.</text>
</comment>
<dbReference type="AlphaFoldDB" id="A0AAN6SP05"/>
<evidence type="ECO:0000313" key="2">
    <source>
        <dbReference type="EMBL" id="KAK4034170.1"/>
    </source>
</evidence>
<evidence type="ECO:0000313" key="3">
    <source>
        <dbReference type="Proteomes" id="UP001303115"/>
    </source>
</evidence>
<keyword evidence="3" id="KW-1185">Reference proteome</keyword>
<dbReference type="Proteomes" id="UP001303115">
    <property type="component" value="Unassembled WGS sequence"/>
</dbReference>